<evidence type="ECO:0000259" key="4">
    <source>
        <dbReference type="Pfam" id="PF06858"/>
    </source>
</evidence>
<dbReference type="PRINTS" id="PR00326">
    <property type="entry name" value="GTP1OBG"/>
</dbReference>
<evidence type="ECO:0000256" key="1">
    <source>
        <dbReference type="ARBA" id="ARBA00023134"/>
    </source>
</evidence>
<keyword evidence="1" id="KW-0547">Nucleotide-binding</keyword>
<feature type="signal peptide" evidence="3">
    <location>
        <begin position="1"/>
        <end position="21"/>
    </location>
</feature>
<dbReference type="Gene3D" id="1.20.120.1190">
    <property type="match status" value="1"/>
</dbReference>
<dbReference type="SUPFAM" id="SSF52540">
    <property type="entry name" value="P-loop containing nucleoside triphosphate hydrolases"/>
    <property type="match status" value="1"/>
</dbReference>
<dbReference type="Gene3D" id="3.40.50.300">
    <property type="entry name" value="P-loop containing nucleotide triphosphate hydrolases"/>
    <property type="match status" value="1"/>
</dbReference>
<dbReference type="InterPro" id="IPR010674">
    <property type="entry name" value="NOG1_Rossman_fold_dom"/>
</dbReference>
<protein>
    <submittedName>
        <fullName evidence="6">Uncharacterized protein</fullName>
    </submittedName>
</protein>
<name>A0ABQ6MG35_9STRA</name>
<keyword evidence="3" id="KW-0732">Signal</keyword>
<dbReference type="Pfam" id="PF06858">
    <property type="entry name" value="NOG1"/>
    <property type="match status" value="1"/>
</dbReference>
<comment type="caution">
    <text evidence="6">The sequence shown here is derived from an EMBL/GenBank/DDBJ whole genome shotgun (WGS) entry which is preliminary data.</text>
</comment>
<keyword evidence="1" id="KW-0342">GTP-binding</keyword>
<feature type="domain" description="Nucleolar GTP-binding protein 1 Rossman-fold" evidence="4">
    <location>
        <begin position="291"/>
        <end position="351"/>
    </location>
</feature>
<evidence type="ECO:0000313" key="6">
    <source>
        <dbReference type="EMBL" id="GMI25583.1"/>
    </source>
</evidence>
<reference evidence="6 7" key="1">
    <citation type="journal article" date="2023" name="Commun. Biol.">
        <title>Genome analysis of Parmales, the sister group of diatoms, reveals the evolutionary specialization of diatoms from phago-mixotrophs to photoautotrophs.</title>
        <authorList>
            <person name="Ban H."/>
            <person name="Sato S."/>
            <person name="Yoshikawa S."/>
            <person name="Yamada K."/>
            <person name="Nakamura Y."/>
            <person name="Ichinomiya M."/>
            <person name="Sato N."/>
            <person name="Blanc-Mathieu R."/>
            <person name="Endo H."/>
            <person name="Kuwata A."/>
            <person name="Ogata H."/>
        </authorList>
    </citation>
    <scope>NUCLEOTIDE SEQUENCE [LARGE SCALE GENOMIC DNA]</scope>
</reference>
<sequence>MLPRPLLLLLVLLLPPMFSSLLPSLLPSLPPPRPPTRLLSSFPPTGQLRSLPALRPASEMLSTAAKASYKSVREDKSVSNARQRARKFGAERVNALAQGLCTPLNAATKRYGSVLRGLHPFEKVVADLSVKTRVKRDGVALGDILNDLNDARKQVLSESKDMCVRIKAAPTARESLELFEQLEAELKERYLSLASPPVQKLMGLQKDLRSAPSIRLDAPACVLVGSPNVGKSSIVTAISSGTPEINNYPFTTRGMTLGHVSKAFGGGRYTQQAQIMDSPGLLNRPDGERNEMEALTMASLKHLPTAVVYVMDLSGQSGDACSSIEDQLALREETRGRFPKRPWVDVMAKFDLGVDEEVMERARAVCGSDTIVEVSVHTGQGMEELKGEVDRILEEVRSVLDVIDARRVQEEEEKAELENAS</sequence>
<accession>A0ABQ6MG35</accession>
<evidence type="ECO:0000256" key="2">
    <source>
        <dbReference type="SAM" id="Coils"/>
    </source>
</evidence>
<feature type="chain" id="PRO_5045946142" evidence="3">
    <location>
        <begin position="22"/>
        <end position="421"/>
    </location>
</feature>
<feature type="coiled-coil region" evidence="2">
    <location>
        <begin position="382"/>
        <end position="420"/>
    </location>
</feature>
<gene>
    <name evidence="6" type="ORF">TeGR_g9875</name>
</gene>
<evidence type="ECO:0000259" key="5">
    <source>
        <dbReference type="Pfam" id="PF17835"/>
    </source>
</evidence>
<dbReference type="Pfam" id="PF17835">
    <property type="entry name" value="NOG1_N"/>
    <property type="match status" value="1"/>
</dbReference>
<keyword evidence="7" id="KW-1185">Reference proteome</keyword>
<organism evidence="6 7">
    <name type="scientific">Tetraparma gracilis</name>
    <dbReference type="NCBI Taxonomy" id="2962635"/>
    <lineage>
        <taxon>Eukaryota</taxon>
        <taxon>Sar</taxon>
        <taxon>Stramenopiles</taxon>
        <taxon>Ochrophyta</taxon>
        <taxon>Bolidophyceae</taxon>
        <taxon>Parmales</taxon>
        <taxon>Triparmaceae</taxon>
        <taxon>Tetraparma</taxon>
    </lineage>
</organism>
<keyword evidence="2" id="KW-0175">Coiled coil</keyword>
<proteinExistence type="predicted"/>
<feature type="domain" description="NOG1 N-terminal helical" evidence="5">
    <location>
        <begin position="50"/>
        <end position="213"/>
    </location>
</feature>
<evidence type="ECO:0000256" key="3">
    <source>
        <dbReference type="SAM" id="SignalP"/>
    </source>
</evidence>
<dbReference type="InterPro" id="IPR006073">
    <property type="entry name" value="GTP-bd"/>
</dbReference>
<dbReference type="Proteomes" id="UP001165060">
    <property type="component" value="Unassembled WGS sequence"/>
</dbReference>
<dbReference type="InterPro" id="IPR041623">
    <property type="entry name" value="NOG1_N"/>
</dbReference>
<dbReference type="EMBL" id="BRYB01002795">
    <property type="protein sequence ID" value="GMI25583.1"/>
    <property type="molecule type" value="Genomic_DNA"/>
</dbReference>
<dbReference type="InterPro" id="IPR027417">
    <property type="entry name" value="P-loop_NTPase"/>
</dbReference>
<dbReference type="PANTHER" id="PTHR45759">
    <property type="entry name" value="NUCLEOLAR GTP-BINDING PROTEIN 1"/>
    <property type="match status" value="1"/>
</dbReference>
<evidence type="ECO:0000313" key="7">
    <source>
        <dbReference type="Proteomes" id="UP001165060"/>
    </source>
</evidence>